<dbReference type="Gene3D" id="3.40.50.720">
    <property type="entry name" value="NAD(P)-binding Rossmann-like Domain"/>
    <property type="match status" value="1"/>
</dbReference>
<keyword evidence="3" id="KW-1185">Reference proteome</keyword>
<dbReference type="EMBL" id="JBEZUR010000023">
    <property type="protein sequence ID" value="MEU3555840.1"/>
    <property type="molecule type" value="Genomic_DNA"/>
</dbReference>
<dbReference type="InterPro" id="IPR013154">
    <property type="entry name" value="ADH-like_N"/>
</dbReference>
<dbReference type="PANTHER" id="PTHR43677">
    <property type="entry name" value="SHORT-CHAIN DEHYDROGENASE/REDUCTASE"/>
    <property type="match status" value="1"/>
</dbReference>
<reference evidence="2 3" key="1">
    <citation type="submission" date="2024-06" db="EMBL/GenBank/DDBJ databases">
        <title>The Natural Products Discovery Center: Release of the First 8490 Sequenced Strains for Exploring Actinobacteria Biosynthetic Diversity.</title>
        <authorList>
            <person name="Kalkreuter E."/>
            <person name="Kautsar S.A."/>
            <person name="Yang D."/>
            <person name="Bader C.D."/>
            <person name="Teijaro C.N."/>
            <person name="Fluegel L."/>
            <person name="Davis C.M."/>
            <person name="Simpson J.R."/>
            <person name="Lauterbach L."/>
            <person name="Steele A.D."/>
            <person name="Gui C."/>
            <person name="Meng S."/>
            <person name="Li G."/>
            <person name="Viehrig K."/>
            <person name="Ye F."/>
            <person name="Su P."/>
            <person name="Kiefer A.F."/>
            <person name="Nichols A."/>
            <person name="Cepeda A.J."/>
            <person name="Yan W."/>
            <person name="Fan B."/>
            <person name="Jiang Y."/>
            <person name="Adhikari A."/>
            <person name="Zheng C.-J."/>
            <person name="Schuster L."/>
            <person name="Cowan T.M."/>
            <person name="Smanski M.J."/>
            <person name="Chevrette M.G."/>
            <person name="De Carvalho L.P.S."/>
            <person name="Shen B."/>
        </authorList>
    </citation>
    <scope>NUCLEOTIDE SEQUENCE [LARGE SCALE GENOMIC DNA]</scope>
    <source>
        <strain evidence="2 3">NPDC038104</strain>
    </source>
</reference>
<dbReference type="Gene3D" id="3.90.180.10">
    <property type="entry name" value="Medium-chain alcohol dehydrogenases, catalytic domain"/>
    <property type="match status" value="1"/>
</dbReference>
<evidence type="ECO:0000313" key="3">
    <source>
        <dbReference type="Proteomes" id="UP001550850"/>
    </source>
</evidence>
<comment type="caution">
    <text evidence="2">The sequence shown here is derived from an EMBL/GenBank/DDBJ whole genome shotgun (WGS) entry which is preliminary data.</text>
</comment>
<dbReference type="SUPFAM" id="SSF50129">
    <property type="entry name" value="GroES-like"/>
    <property type="match status" value="1"/>
</dbReference>
<sequence length="303" mass="32630">MLAIQFDRFGGPEVLTPVDIPAPVPGPGEVLITVEAAGVNLADTFQTDGTYLDAAQLPHIPGTEVVGRTPDGQRVLAKVTHGYAEQVVCPHTAITPIPEQLPAPQALALLTQGLTAWHLLRTAARIRPGETVVVHSAAGGVGNLAVQLAKHFGAGHVLAQASTPAKEHLALQLGADDIARYPLTQPADIILDAAGGTLFDHALQSLNNFGRLITYGNASRTPHTPIDPTHLTRLNAAVIGFWLRPTLTQPHHYTHPLQQLLHLTHHHQLHPHTTTQYPLTHAHHAHTHLRQRLTTGKITLHPH</sequence>
<dbReference type="InterPro" id="IPR011032">
    <property type="entry name" value="GroES-like_sf"/>
</dbReference>
<dbReference type="Proteomes" id="UP001550850">
    <property type="component" value="Unassembled WGS sequence"/>
</dbReference>
<dbReference type="SUPFAM" id="SSF51735">
    <property type="entry name" value="NAD(P)-binding Rossmann-fold domains"/>
    <property type="match status" value="1"/>
</dbReference>
<dbReference type="PANTHER" id="PTHR43677:SF4">
    <property type="entry name" value="QUINONE OXIDOREDUCTASE-LIKE PROTEIN 2"/>
    <property type="match status" value="1"/>
</dbReference>
<gene>
    <name evidence="2" type="ORF">AB0E65_16745</name>
</gene>
<dbReference type="Pfam" id="PF13602">
    <property type="entry name" value="ADH_zinc_N_2"/>
    <property type="match status" value="1"/>
</dbReference>
<accession>A0ABV2YJE2</accession>
<dbReference type="InterPro" id="IPR036291">
    <property type="entry name" value="NAD(P)-bd_dom_sf"/>
</dbReference>
<evidence type="ECO:0000313" key="2">
    <source>
        <dbReference type="EMBL" id="MEU3555840.1"/>
    </source>
</evidence>
<dbReference type="InterPro" id="IPR051397">
    <property type="entry name" value="Zn-ADH-like_protein"/>
</dbReference>
<feature type="domain" description="Enoyl reductase (ER)" evidence="1">
    <location>
        <begin position="10"/>
        <end position="300"/>
    </location>
</feature>
<dbReference type="SMART" id="SM00829">
    <property type="entry name" value="PKS_ER"/>
    <property type="match status" value="1"/>
</dbReference>
<protein>
    <submittedName>
        <fullName evidence="2">Zinc-binding dehydrogenase</fullName>
    </submittedName>
</protein>
<dbReference type="InterPro" id="IPR020843">
    <property type="entry name" value="ER"/>
</dbReference>
<dbReference type="RefSeq" id="WP_108957379.1">
    <property type="nucleotide sequence ID" value="NZ_BEVZ01000015.1"/>
</dbReference>
<name>A0ABV2YJE2_9ACTN</name>
<proteinExistence type="predicted"/>
<evidence type="ECO:0000259" key="1">
    <source>
        <dbReference type="SMART" id="SM00829"/>
    </source>
</evidence>
<organism evidence="2 3">
    <name type="scientific">Streptomyces fragilis</name>
    <dbReference type="NCBI Taxonomy" id="67301"/>
    <lineage>
        <taxon>Bacteria</taxon>
        <taxon>Bacillati</taxon>
        <taxon>Actinomycetota</taxon>
        <taxon>Actinomycetes</taxon>
        <taxon>Kitasatosporales</taxon>
        <taxon>Streptomycetaceae</taxon>
        <taxon>Streptomyces</taxon>
    </lineage>
</organism>
<dbReference type="Pfam" id="PF08240">
    <property type="entry name" value="ADH_N"/>
    <property type="match status" value="1"/>
</dbReference>